<name>S3JP19_9ENTR</name>
<dbReference type="InterPro" id="IPR036708">
    <property type="entry name" value="BipD-like_sf"/>
</dbReference>
<sequence>MKTIKSGAAGASATARFLNKPIQSVMADKNKLTHLLKTGQAAAFSAELGAIKARTALVGREVAARMDVLRSSGEPEMAASLPLPADQRTPAGPAIDMSVFLQNLGLLSPDVQLDGAEQNNSLFEGLKNAAGGGSGPTSSKDICESVADAIGDMGSDYLDVFQQAVEKYAAFYSDLSDFLSKLKGFISAGGEGYTHLDVQKFYDAIDALISKYDGTDAQRLYPVEGSASKEECEAWCREMGLDPEKCISSGTGETGYSVKIDLSPLYEMKKSVAYTGKDGDGNYVMALNSAQWTAWQAGMDMQKDKIQTGMQTLTQKYSNANSTFDNLVKVLSSTISSLLDCDKGFLTI</sequence>
<keyword evidence="4" id="KW-0843">Virulence</keyword>
<proteinExistence type="inferred from homology"/>
<comment type="similarity">
    <text evidence="2">Belongs to the invasin protein D family.</text>
</comment>
<dbReference type="Pfam" id="PF06511">
    <property type="entry name" value="T3SS_TC"/>
    <property type="match status" value="1"/>
</dbReference>
<evidence type="ECO:0000313" key="7">
    <source>
        <dbReference type="Proteomes" id="UP000014585"/>
    </source>
</evidence>
<dbReference type="EMBL" id="ATDT01000032">
    <property type="protein sequence ID" value="EPF14989.1"/>
    <property type="molecule type" value="Genomic_DNA"/>
</dbReference>
<evidence type="ECO:0000256" key="2">
    <source>
        <dbReference type="ARBA" id="ARBA00007741"/>
    </source>
</evidence>
<dbReference type="STRING" id="566551.HMPREF0201_03657"/>
<reference evidence="6 7" key="1">
    <citation type="submission" date="2013-04" db="EMBL/GenBank/DDBJ databases">
        <authorList>
            <person name="Weinstock G."/>
            <person name="Sodergren E."/>
            <person name="Lobos E.A."/>
            <person name="Fulton L."/>
            <person name="Fulton R."/>
            <person name="Courtney L."/>
            <person name="Fronick C."/>
            <person name="O'Laughlin M."/>
            <person name="Godfrey J."/>
            <person name="Wilson R.M."/>
            <person name="Miner T."/>
            <person name="Farmer C."/>
            <person name="Delehaunty K."/>
            <person name="Cordes M."/>
            <person name="Minx P."/>
            <person name="Tomlinson C."/>
            <person name="Chen J."/>
            <person name="Wollam A."/>
            <person name="Pepin K.H."/>
            <person name="Palsikar V.B."/>
            <person name="Zhang X."/>
            <person name="Suruliraj S."/>
            <person name="Perna N.T."/>
            <person name="Plunkett G."/>
            <person name="Warren W."/>
            <person name="Mitreva M."/>
            <person name="Mardis E.R."/>
            <person name="Wilson R.K."/>
        </authorList>
    </citation>
    <scope>NUCLEOTIDE SEQUENCE [LARGE SCALE GENOMIC DNA]</scope>
    <source>
        <strain evidence="6 7">DSM 4568</strain>
    </source>
</reference>
<keyword evidence="5" id="KW-0175">Coiled coil</keyword>
<evidence type="ECO:0000256" key="1">
    <source>
        <dbReference type="ARBA" id="ARBA00004613"/>
    </source>
</evidence>
<evidence type="ECO:0000256" key="3">
    <source>
        <dbReference type="ARBA" id="ARBA00022525"/>
    </source>
</evidence>
<dbReference type="HOGENOM" id="CLU_893331_0_0_6"/>
<comment type="subcellular location">
    <subcellularLocation>
        <location evidence="1">Secreted</location>
    </subcellularLocation>
</comment>
<dbReference type="AlphaFoldDB" id="S3JP19"/>
<dbReference type="Gene3D" id="1.20.1710.10">
    <property type="entry name" value="IpaD-like"/>
    <property type="match status" value="1"/>
</dbReference>
<keyword evidence="3" id="KW-0964">Secreted</keyword>
<gene>
    <name evidence="6" type="ORF">HMPREF0201_03657</name>
</gene>
<protein>
    <submittedName>
        <fullName evidence="6">Type III effector protein IpaD/SipD/SspD</fullName>
    </submittedName>
</protein>
<dbReference type="SUPFAM" id="SSF140693">
    <property type="entry name" value="IpaD-like"/>
    <property type="match status" value="1"/>
</dbReference>
<dbReference type="Proteomes" id="UP000014585">
    <property type="component" value="Unassembled WGS sequence"/>
</dbReference>
<evidence type="ECO:0000256" key="4">
    <source>
        <dbReference type="ARBA" id="ARBA00023026"/>
    </source>
</evidence>
<evidence type="ECO:0000256" key="5">
    <source>
        <dbReference type="ARBA" id="ARBA00023054"/>
    </source>
</evidence>
<dbReference type="GO" id="GO:0005576">
    <property type="term" value="C:extracellular region"/>
    <property type="evidence" value="ECO:0007669"/>
    <property type="project" value="UniProtKB-SubCell"/>
</dbReference>
<evidence type="ECO:0000313" key="6">
    <source>
        <dbReference type="EMBL" id="EPF14989.1"/>
    </source>
</evidence>
<comment type="caution">
    <text evidence="6">The sequence shown here is derived from an EMBL/GenBank/DDBJ whole genome shotgun (WGS) entry which is preliminary data.</text>
</comment>
<dbReference type="InterPro" id="IPR009483">
    <property type="entry name" value="IpaD/BipD/SipD"/>
</dbReference>
<organism evidence="6 7">
    <name type="scientific">Cedecea davisae DSM 4568</name>
    <dbReference type="NCBI Taxonomy" id="566551"/>
    <lineage>
        <taxon>Bacteria</taxon>
        <taxon>Pseudomonadati</taxon>
        <taxon>Pseudomonadota</taxon>
        <taxon>Gammaproteobacteria</taxon>
        <taxon>Enterobacterales</taxon>
        <taxon>Enterobacteriaceae</taxon>
        <taxon>Cedecea</taxon>
    </lineage>
</organism>
<dbReference type="PATRIC" id="fig|566551.4.peg.3337"/>
<accession>S3JP19</accession>